<keyword evidence="3" id="KW-1185">Reference proteome</keyword>
<comment type="caution">
    <text evidence="2">The sequence shown here is derived from an EMBL/GenBank/DDBJ whole genome shotgun (WGS) entry which is preliminary data.</text>
</comment>
<dbReference type="Proteomes" id="UP000054805">
    <property type="component" value="Unassembled WGS sequence"/>
</dbReference>
<dbReference type="Proteomes" id="UP000054815">
    <property type="component" value="Unassembled WGS sequence"/>
</dbReference>
<accession>A0A0V1J1X8</accession>
<evidence type="ECO:0000313" key="4">
    <source>
        <dbReference type="Proteomes" id="UP000054815"/>
    </source>
</evidence>
<reference evidence="3 4" key="1">
    <citation type="submission" date="2015-01" db="EMBL/GenBank/DDBJ databases">
        <title>Evolution of Trichinella species and genotypes.</title>
        <authorList>
            <person name="Korhonen P.K."/>
            <person name="Edoardo P."/>
            <person name="Giuseppe L.R."/>
            <person name="Gasser R.B."/>
        </authorList>
    </citation>
    <scope>NUCLEOTIDE SEQUENCE [LARGE SCALE GENOMIC DNA]</scope>
    <source>
        <strain evidence="1">ISS141</strain>
        <strain evidence="2">ISS588</strain>
    </source>
</reference>
<evidence type="ECO:0000313" key="2">
    <source>
        <dbReference type="EMBL" id="KRZ28982.1"/>
    </source>
</evidence>
<dbReference type="EMBL" id="JYDS01000051">
    <property type="protein sequence ID" value="KRZ28982.1"/>
    <property type="molecule type" value="Genomic_DNA"/>
</dbReference>
<evidence type="ECO:0000313" key="3">
    <source>
        <dbReference type="Proteomes" id="UP000054805"/>
    </source>
</evidence>
<proteinExistence type="predicted"/>
<dbReference type="EMBL" id="JYDU01000080">
    <property type="protein sequence ID" value="KRX93914.1"/>
    <property type="molecule type" value="Genomic_DNA"/>
</dbReference>
<organism evidence="2 3">
    <name type="scientific">Trichinella pseudospiralis</name>
    <name type="common">Parasitic roundworm</name>
    <dbReference type="NCBI Taxonomy" id="6337"/>
    <lineage>
        <taxon>Eukaryota</taxon>
        <taxon>Metazoa</taxon>
        <taxon>Ecdysozoa</taxon>
        <taxon>Nematoda</taxon>
        <taxon>Enoplea</taxon>
        <taxon>Dorylaimia</taxon>
        <taxon>Trichinellida</taxon>
        <taxon>Trichinellidae</taxon>
        <taxon>Trichinella</taxon>
    </lineage>
</organism>
<dbReference type="AlphaFoldDB" id="A0A0V1J1X8"/>
<name>A0A0V1J1X8_TRIPS</name>
<gene>
    <name evidence="2" type="ORF">T4B_3690</name>
    <name evidence="1" type="ORF">T4E_8357</name>
</gene>
<evidence type="ECO:0000313" key="1">
    <source>
        <dbReference type="EMBL" id="KRX93914.1"/>
    </source>
</evidence>
<sequence length="82" mass="9109">MAIFHKVMAVDGIGSLVGLFGIKRILNLRSGWNQTGKVETEPAPVTSHLKMNDRFIGGSLPILPYDRNYKRTCLNNSNNAHL</sequence>
<protein>
    <submittedName>
        <fullName evidence="2">Uncharacterized protein</fullName>
    </submittedName>
</protein>